<evidence type="ECO:0000256" key="3">
    <source>
        <dbReference type="ARBA" id="ARBA00022692"/>
    </source>
</evidence>
<dbReference type="GO" id="GO:0016263">
    <property type="term" value="F:glycoprotein-N-acetylgalactosamine 3-beta-galactosyltransferase activity"/>
    <property type="evidence" value="ECO:0007669"/>
    <property type="project" value="TreeGrafter"/>
</dbReference>
<evidence type="ECO:0008006" key="9">
    <source>
        <dbReference type="Google" id="ProtNLM"/>
    </source>
</evidence>
<feature type="region of interest" description="Disordered" evidence="7">
    <location>
        <begin position="609"/>
        <end position="707"/>
    </location>
</feature>
<evidence type="ECO:0000256" key="7">
    <source>
        <dbReference type="SAM" id="MobiDB-lite"/>
    </source>
</evidence>
<feature type="compositionally biased region" description="Basic and acidic residues" evidence="7">
    <location>
        <begin position="627"/>
        <end position="643"/>
    </location>
</feature>
<comment type="subcellular location">
    <subcellularLocation>
        <location evidence="1">Membrane</location>
        <topology evidence="1">Single-pass type II membrane protein</topology>
    </subcellularLocation>
</comment>
<feature type="compositionally biased region" description="Basic and acidic residues" evidence="7">
    <location>
        <begin position="609"/>
        <end position="618"/>
    </location>
</feature>
<keyword evidence="3" id="KW-0812">Transmembrane</keyword>
<feature type="region of interest" description="Disordered" evidence="7">
    <location>
        <begin position="1"/>
        <end position="39"/>
    </location>
</feature>
<feature type="region of interest" description="Disordered" evidence="7">
    <location>
        <begin position="199"/>
        <end position="239"/>
    </location>
</feature>
<evidence type="ECO:0000256" key="4">
    <source>
        <dbReference type="ARBA" id="ARBA00022968"/>
    </source>
</evidence>
<keyword evidence="6" id="KW-0472">Membrane</keyword>
<feature type="region of interest" description="Disordered" evidence="7">
    <location>
        <begin position="758"/>
        <end position="779"/>
    </location>
</feature>
<feature type="compositionally biased region" description="Basic and acidic residues" evidence="7">
    <location>
        <begin position="653"/>
        <end position="669"/>
    </location>
</feature>
<keyword evidence="4" id="KW-0735">Signal-anchor</keyword>
<dbReference type="AlphaFoldDB" id="A0A7S4EG75"/>
<comment type="similarity">
    <text evidence="2">Belongs to the glycosyltransferase 31 family. Beta3-Gal-T subfamily.</text>
</comment>
<protein>
    <recommendedName>
        <fullName evidence="9">N-acetylgalactosaminide beta-1,3-galactosyltransferase</fullName>
    </recommendedName>
</protein>
<dbReference type="PANTHER" id="PTHR23033">
    <property type="entry name" value="BETA1,3-GALACTOSYLTRANSFERASE"/>
    <property type="match status" value="1"/>
</dbReference>
<gene>
    <name evidence="8" type="ORF">PAUS00366_LOCUS3651</name>
</gene>
<organism evidence="8">
    <name type="scientific">Pseudo-nitzschia australis</name>
    <dbReference type="NCBI Taxonomy" id="44445"/>
    <lineage>
        <taxon>Eukaryota</taxon>
        <taxon>Sar</taxon>
        <taxon>Stramenopiles</taxon>
        <taxon>Ochrophyta</taxon>
        <taxon>Bacillariophyta</taxon>
        <taxon>Bacillariophyceae</taxon>
        <taxon>Bacillariophycidae</taxon>
        <taxon>Bacillariales</taxon>
        <taxon>Bacillariaceae</taxon>
        <taxon>Pseudo-nitzschia</taxon>
    </lineage>
</organism>
<dbReference type="InterPro" id="IPR026050">
    <property type="entry name" value="C1GALT1/C1GALT1_chp1"/>
</dbReference>
<evidence type="ECO:0000256" key="2">
    <source>
        <dbReference type="ARBA" id="ARBA00006462"/>
    </source>
</evidence>
<dbReference type="Gene3D" id="3.90.550.10">
    <property type="entry name" value="Spore Coat Polysaccharide Biosynthesis Protein SpsA, Chain A"/>
    <property type="match status" value="1"/>
</dbReference>
<evidence type="ECO:0000313" key="8">
    <source>
        <dbReference type="EMBL" id="CAE0710924.1"/>
    </source>
</evidence>
<dbReference type="EMBL" id="HBIX01004621">
    <property type="protein sequence ID" value="CAE0710924.1"/>
    <property type="molecule type" value="Transcribed_RNA"/>
</dbReference>
<reference evidence="8" key="1">
    <citation type="submission" date="2021-01" db="EMBL/GenBank/DDBJ databases">
        <authorList>
            <person name="Corre E."/>
            <person name="Pelletier E."/>
            <person name="Niang G."/>
            <person name="Scheremetjew M."/>
            <person name="Finn R."/>
            <person name="Kale V."/>
            <person name="Holt S."/>
            <person name="Cochrane G."/>
            <person name="Meng A."/>
            <person name="Brown T."/>
            <person name="Cohen L."/>
        </authorList>
    </citation>
    <scope>NUCLEOTIDE SEQUENCE</scope>
    <source>
        <strain evidence="8">10249 10 AB</strain>
    </source>
</reference>
<dbReference type="GO" id="GO:0016020">
    <property type="term" value="C:membrane"/>
    <property type="evidence" value="ECO:0007669"/>
    <property type="project" value="UniProtKB-SubCell"/>
</dbReference>
<feature type="compositionally biased region" description="Basic and acidic residues" evidence="7">
    <location>
        <begin position="679"/>
        <end position="695"/>
    </location>
</feature>
<evidence type="ECO:0000256" key="1">
    <source>
        <dbReference type="ARBA" id="ARBA00004606"/>
    </source>
</evidence>
<name>A0A7S4EG75_9STRA</name>
<evidence type="ECO:0000256" key="6">
    <source>
        <dbReference type="ARBA" id="ARBA00023136"/>
    </source>
</evidence>
<sequence length="1072" mass="118984">MLRNSPALHPTGGTMEDGKGKRREFHNNSNSSHIDPMGMSMMEPSKCVKNPRILLLVACLWPLAILSLFASSAQPIQPPSRLGVSSDSSASGSRALSIADNDINNSNHNAHLNWRSVLDRVDVMGYGPTHPRVAFVVVGETKEALIESVKSIFSNTDMNRIFVVCAVLDDHQYSRGSEKEHQGLVKKLRKIENGSVPHWHGLKRDVHKKNVNLKTPKDENNEDDDEDEDEDKSHSPKVHVLFNTKQSKKGLAASRSDAAEFVQILVETHEKAGFKSPDEDLILVLMQGGTLFRDHTWLNEVTPALIVPPPLMGLRNQNVAMKLANAISFRVEGIGRRTSLDMRLSPVVEDAPSSDMNLSNGKSIPTPAFNGAAIAMRLGTFLNLPSLVSPTTSADTIAMDPWLANLELSLNLWLCADGIDILQDVEVVSPPGGILFPQSSMSVGEVAKVATLWMDDSFRELFFHAYSSTMEDDDQYKATRLDWDTEVSNSRRLIKSEDLFKKCRAFDWYIMNVVKDTDFVDQLHSIDDSPEEEVEAAATEQPTDSLEKAHEVHIEPPKIHAKEKNEGQAAAAVAADKKNEDVSAAAKKKENDGQAAAAVTVDKKDEDASAAAKKKENDGQAVAAVTADKKDEDDSAAAKKTENDGQAVAAVTADKKDEDASAVAKKTENDGQAEAAATSDKKDGEAAAATDEKGGDASAIAERKKPSKPLRPINLEIVTRPQLIDISFVDVSNGHQEHPHMPALDAKGLPGYIHDETALRKNPPPLKYPDMKKGCDNRDDHYKMMHNRIVVETEYDKKMEESGKKRDKIFCLVYTIESGHPKIPLIRETWGPKCDGFMVGSTKTDVSIGAVNIQHEGPEEYDNIWQKVRSMWSYIYDNYYEKYDWFHVGGDDLFLIVENLRYYLESEEIRTAGNGGIYLPDGKESKQTPLLLGRRFAYQGDMDNIFDSGGSGYTMNKATLKLLVTEGFPNYFPHLKTFSEDTMVAKLLKKINMVLPYDTKDDAGGERYMPFLPGHHYSYHLPENPDTDWYAKYSIDIKEGLEHCSPQSIAFHYVKGDMMKRLFALAYGLCPK</sequence>
<feature type="compositionally biased region" description="Acidic residues" evidence="7">
    <location>
        <begin position="220"/>
        <end position="230"/>
    </location>
</feature>
<accession>A0A7S4EG75</accession>
<feature type="compositionally biased region" description="Basic and acidic residues" evidence="7">
    <location>
        <begin position="769"/>
        <end position="779"/>
    </location>
</feature>
<dbReference type="InterPro" id="IPR029044">
    <property type="entry name" value="Nucleotide-diphossugar_trans"/>
</dbReference>
<feature type="region of interest" description="Disordered" evidence="7">
    <location>
        <begin position="527"/>
        <end position="550"/>
    </location>
</feature>
<proteinExistence type="inferred from homology"/>
<dbReference type="Gene3D" id="3.90.550.50">
    <property type="match status" value="1"/>
</dbReference>
<evidence type="ECO:0000256" key="5">
    <source>
        <dbReference type="ARBA" id="ARBA00022989"/>
    </source>
</evidence>
<dbReference type="PANTHER" id="PTHR23033:SF14">
    <property type="entry name" value="GLYCOPROTEIN-N-ACETYLGALACTOSAMINE 3-BETA-GALACTOSYLTRANSFERASE 1-RELATED"/>
    <property type="match status" value="1"/>
</dbReference>
<keyword evidence="5" id="KW-1133">Transmembrane helix</keyword>